<evidence type="ECO:0000256" key="2">
    <source>
        <dbReference type="ARBA" id="ARBA00017823"/>
    </source>
</evidence>
<dbReference type="GO" id="GO:0044781">
    <property type="term" value="P:bacterial-type flagellum organization"/>
    <property type="evidence" value="ECO:0007669"/>
    <property type="project" value="UniProtKB-KW"/>
</dbReference>
<evidence type="ECO:0000256" key="8">
    <source>
        <dbReference type="ARBA" id="ARBA00030117"/>
    </source>
</evidence>
<protein>
    <recommendedName>
        <fullName evidence="2">Negative regulator of flagellin synthesis</fullName>
    </recommendedName>
    <alternativeName>
        <fullName evidence="8">Anti-sigma-28 factor</fullName>
    </alternativeName>
</protein>
<keyword evidence="6" id="KW-0804">Transcription</keyword>
<feature type="domain" description="Anti-sigma-28 factor FlgM C-terminal" evidence="10">
    <location>
        <begin position="31"/>
        <end position="83"/>
    </location>
</feature>
<keyword evidence="4" id="KW-1005">Bacterial flagellum biogenesis</keyword>
<dbReference type="RefSeq" id="WP_089072543.1">
    <property type="nucleotide sequence ID" value="NZ_CBCSAM010000001.1"/>
</dbReference>
<dbReference type="GO" id="GO:0045892">
    <property type="term" value="P:negative regulation of DNA-templated transcription"/>
    <property type="evidence" value="ECO:0007669"/>
    <property type="project" value="InterPro"/>
</dbReference>
<organism evidence="11 12">
    <name type="scientific">Paraphotobacterium marinum</name>
    <dbReference type="NCBI Taxonomy" id="1755811"/>
    <lineage>
        <taxon>Bacteria</taxon>
        <taxon>Pseudomonadati</taxon>
        <taxon>Pseudomonadota</taxon>
        <taxon>Gammaproteobacteria</taxon>
        <taxon>Vibrionales</taxon>
        <taxon>Vibrionaceae</taxon>
        <taxon>Paraphotobacterium</taxon>
    </lineage>
</organism>
<evidence type="ECO:0000256" key="9">
    <source>
        <dbReference type="SAM" id="MobiDB-lite"/>
    </source>
</evidence>
<dbReference type="InterPro" id="IPR031316">
    <property type="entry name" value="FlgM_C"/>
</dbReference>
<sequence length="97" mass="10920">MKINKIQQSIIQSTQNKKNSPASKLNTPTQKVDISIDESTLQKMTNILSNQPIIDESKVIEIKAALADGKIKLNKNNLVQSIIQFHHYNTGQNHEKP</sequence>
<evidence type="ECO:0000256" key="4">
    <source>
        <dbReference type="ARBA" id="ARBA00022795"/>
    </source>
</evidence>
<feature type="region of interest" description="Disordered" evidence="9">
    <location>
        <begin position="1"/>
        <end position="29"/>
    </location>
</feature>
<keyword evidence="11" id="KW-0969">Cilium</keyword>
<evidence type="ECO:0000256" key="3">
    <source>
        <dbReference type="ARBA" id="ARBA00022491"/>
    </source>
</evidence>
<dbReference type="InterPro" id="IPR007412">
    <property type="entry name" value="FlgM"/>
</dbReference>
<evidence type="ECO:0000313" key="12">
    <source>
        <dbReference type="Proteomes" id="UP000242175"/>
    </source>
</evidence>
<evidence type="ECO:0000256" key="7">
    <source>
        <dbReference type="ARBA" id="ARBA00024739"/>
    </source>
</evidence>
<comment type="function">
    <text evidence="7">Responsible for the coupling of flagellin expression to flagellar assembly by preventing expression of the flagellin genes when a component of the middle class of proteins is defective. It negatively regulates flagellar genes by inhibiting the activity of FliA by directly binding to FliA.</text>
</comment>
<keyword evidence="5" id="KW-0805">Transcription regulation</keyword>
<dbReference type="InterPro" id="IPR035890">
    <property type="entry name" value="Anti-sigma-28_factor_FlgM_sf"/>
</dbReference>
<evidence type="ECO:0000256" key="1">
    <source>
        <dbReference type="ARBA" id="ARBA00005322"/>
    </source>
</evidence>
<dbReference type="EMBL" id="CP022355">
    <property type="protein sequence ID" value="ASK77633.1"/>
    <property type="molecule type" value="Genomic_DNA"/>
</dbReference>
<reference evidence="11 12" key="1">
    <citation type="journal article" date="2016" name="Int. J. Syst. Evol. Microbiol.">
        <title>Paraphotobacterium marinum gen. nov., sp. nov., a member of the family Vibrionaceae, isolated from surface seawater.</title>
        <authorList>
            <person name="Huang Z."/>
            <person name="Dong C."/>
            <person name="Shao Z."/>
        </authorList>
    </citation>
    <scope>NUCLEOTIDE SEQUENCE [LARGE SCALE GENOMIC DNA]</scope>
    <source>
        <strain evidence="11 12">NSCS20N07D</strain>
    </source>
</reference>
<dbReference type="SUPFAM" id="SSF101498">
    <property type="entry name" value="Anti-sigma factor FlgM"/>
    <property type="match status" value="1"/>
</dbReference>
<feature type="compositionally biased region" description="Low complexity" evidence="9">
    <location>
        <begin position="1"/>
        <end position="18"/>
    </location>
</feature>
<evidence type="ECO:0000259" key="10">
    <source>
        <dbReference type="Pfam" id="PF04316"/>
    </source>
</evidence>
<dbReference type="Proteomes" id="UP000242175">
    <property type="component" value="Chromosome large"/>
</dbReference>
<keyword evidence="3" id="KW-0678">Repressor</keyword>
<dbReference type="Pfam" id="PF04316">
    <property type="entry name" value="FlgM"/>
    <property type="match status" value="1"/>
</dbReference>
<dbReference type="AlphaFoldDB" id="A0A220VCD4"/>
<gene>
    <name evidence="11" type="primary">flgM</name>
    <name evidence="11" type="ORF">CF386_00260</name>
</gene>
<feature type="compositionally biased region" description="Polar residues" evidence="9">
    <location>
        <begin position="19"/>
        <end position="29"/>
    </location>
</feature>
<name>A0A220VCD4_9GAMM</name>
<keyword evidence="11" id="KW-0966">Cell projection</keyword>
<evidence type="ECO:0000256" key="5">
    <source>
        <dbReference type="ARBA" id="ARBA00023015"/>
    </source>
</evidence>
<accession>A0A220VCD4</accession>
<evidence type="ECO:0000256" key="6">
    <source>
        <dbReference type="ARBA" id="ARBA00023163"/>
    </source>
</evidence>
<proteinExistence type="inferred from homology"/>
<dbReference type="KEGG" id="pmai:CF386_00260"/>
<keyword evidence="11" id="KW-0282">Flagellum</keyword>
<keyword evidence="12" id="KW-1185">Reference proteome</keyword>
<evidence type="ECO:0000313" key="11">
    <source>
        <dbReference type="EMBL" id="ASK77633.1"/>
    </source>
</evidence>
<dbReference type="NCBIfam" id="TIGR03824">
    <property type="entry name" value="FlgM_jcvi"/>
    <property type="match status" value="1"/>
</dbReference>
<comment type="similarity">
    <text evidence="1">Belongs to the FlgM family.</text>
</comment>